<dbReference type="RefSeq" id="WP_346092896.1">
    <property type="nucleotide sequence ID" value="NZ_BAAABY010000007.1"/>
</dbReference>
<keyword evidence="2" id="KW-0472">Membrane</keyword>
<keyword evidence="4" id="KW-1185">Reference proteome</keyword>
<feature type="transmembrane region" description="Helical" evidence="2">
    <location>
        <begin position="74"/>
        <end position="99"/>
    </location>
</feature>
<evidence type="ECO:0000313" key="4">
    <source>
        <dbReference type="Proteomes" id="UP001500909"/>
    </source>
</evidence>
<feature type="compositionally biased region" description="Basic residues" evidence="1">
    <location>
        <begin position="168"/>
        <end position="178"/>
    </location>
</feature>
<dbReference type="EMBL" id="BAAABY010000007">
    <property type="protein sequence ID" value="GAA0445876.1"/>
    <property type="molecule type" value="Genomic_DNA"/>
</dbReference>
<evidence type="ECO:0000256" key="1">
    <source>
        <dbReference type="SAM" id="MobiDB-lite"/>
    </source>
</evidence>
<accession>A0ABN0ZFB5</accession>
<feature type="region of interest" description="Disordered" evidence="1">
    <location>
        <begin position="155"/>
        <end position="178"/>
    </location>
</feature>
<keyword evidence="2" id="KW-1133">Transmembrane helix</keyword>
<dbReference type="Proteomes" id="UP001500909">
    <property type="component" value="Unassembled WGS sequence"/>
</dbReference>
<proteinExistence type="predicted"/>
<gene>
    <name evidence="3" type="ORF">GCM10010361_07100</name>
</gene>
<keyword evidence="2" id="KW-0812">Transmembrane</keyword>
<protein>
    <submittedName>
        <fullName evidence="3">Membrane protein</fullName>
    </submittedName>
</protein>
<reference evidence="3 4" key="1">
    <citation type="journal article" date="2019" name="Int. J. Syst. Evol. Microbiol.">
        <title>The Global Catalogue of Microorganisms (GCM) 10K type strain sequencing project: providing services to taxonomists for standard genome sequencing and annotation.</title>
        <authorList>
            <consortium name="The Broad Institute Genomics Platform"/>
            <consortium name="The Broad Institute Genome Sequencing Center for Infectious Disease"/>
            <person name="Wu L."/>
            <person name="Ma J."/>
        </authorList>
    </citation>
    <scope>NUCLEOTIDE SEQUENCE [LARGE SCALE GENOMIC DNA]</scope>
    <source>
        <strain evidence="3 4">JCM 4805</strain>
    </source>
</reference>
<evidence type="ECO:0000256" key="2">
    <source>
        <dbReference type="SAM" id="Phobius"/>
    </source>
</evidence>
<feature type="transmembrane region" description="Helical" evidence="2">
    <location>
        <begin position="18"/>
        <end position="35"/>
    </location>
</feature>
<comment type="caution">
    <text evidence="3">The sequence shown here is derived from an EMBL/GenBank/DDBJ whole genome shotgun (WGS) entry which is preliminary data.</text>
</comment>
<sequence length="178" mass="20055">MDAANPFETRTTFRLHRAEYLAGLAVTIVLIVLHFDEIRWLPALLLFAYIDVIGYLPGALAYRRSSDRRIPKAYYVLYNAMHSLLTAGAVAALWCWLVRPEWALLALPLHLCGDRGLFGNFLKPFALHFEPEPEPLYRRLADALRPRGAGARVPAPLAVRAPSGGPVRTHHRRTPHDD</sequence>
<feature type="transmembrane region" description="Helical" evidence="2">
    <location>
        <begin position="41"/>
        <end position="62"/>
    </location>
</feature>
<name>A0ABN0ZFB5_9ACTN</name>
<evidence type="ECO:0000313" key="3">
    <source>
        <dbReference type="EMBL" id="GAA0445876.1"/>
    </source>
</evidence>
<organism evidence="3 4">
    <name type="scientific">Streptomyces olivaceiscleroticus</name>
    <dbReference type="NCBI Taxonomy" id="68245"/>
    <lineage>
        <taxon>Bacteria</taxon>
        <taxon>Bacillati</taxon>
        <taxon>Actinomycetota</taxon>
        <taxon>Actinomycetes</taxon>
        <taxon>Kitasatosporales</taxon>
        <taxon>Streptomycetaceae</taxon>
        <taxon>Streptomyces</taxon>
    </lineage>
</organism>